<gene>
    <name evidence="1" type="ORF">METZ01_LOCUS200381</name>
</gene>
<protein>
    <submittedName>
        <fullName evidence="1">Uncharacterized protein</fullName>
    </submittedName>
</protein>
<name>A0A382ECC6_9ZZZZ</name>
<dbReference type="AlphaFoldDB" id="A0A382ECC6"/>
<sequence length="60" mass="6602">MSGLVVRGSVVTGPRFDEELGWREEAFGEHPVLGPWGDPFHSDEVLECGVENPEVCESCQ</sequence>
<proteinExistence type="predicted"/>
<reference evidence="1" key="1">
    <citation type="submission" date="2018-05" db="EMBL/GenBank/DDBJ databases">
        <authorList>
            <person name="Lanie J.A."/>
            <person name="Ng W.-L."/>
            <person name="Kazmierczak K.M."/>
            <person name="Andrzejewski T.M."/>
            <person name="Davidsen T.M."/>
            <person name="Wayne K.J."/>
            <person name="Tettelin H."/>
            <person name="Glass J.I."/>
            <person name="Rusch D."/>
            <person name="Podicherti R."/>
            <person name="Tsui H.-C.T."/>
            <person name="Winkler M.E."/>
        </authorList>
    </citation>
    <scope>NUCLEOTIDE SEQUENCE</scope>
</reference>
<accession>A0A382ECC6</accession>
<organism evidence="1">
    <name type="scientific">marine metagenome</name>
    <dbReference type="NCBI Taxonomy" id="408172"/>
    <lineage>
        <taxon>unclassified sequences</taxon>
        <taxon>metagenomes</taxon>
        <taxon>ecological metagenomes</taxon>
    </lineage>
</organism>
<evidence type="ECO:0000313" key="1">
    <source>
        <dbReference type="EMBL" id="SVB47527.1"/>
    </source>
</evidence>
<dbReference type="EMBL" id="UINC01043458">
    <property type="protein sequence ID" value="SVB47527.1"/>
    <property type="molecule type" value="Genomic_DNA"/>
</dbReference>